<reference evidence="8" key="1">
    <citation type="submission" date="2018-05" db="EMBL/GenBank/DDBJ databases">
        <authorList>
            <person name="Cea G.-C."/>
            <person name="William W."/>
        </authorList>
    </citation>
    <scope>NUCLEOTIDE SEQUENCE [LARGE SCALE GENOMIC DNA]</scope>
    <source>
        <strain evidence="8">DB21MT 5</strain>
    </source>
</reference>
<dbReference type="InterPro" id="IPR007016">
    <property type="entry name" value="O-antigen_ligase-rel_domated"/>
</dbReference>
<accession>A0A330LS20</accession>
<feature type="transmembrane region" description="Helical" evidence="5">
    <location>
        <begin position="256"/>
        <end position="277"/>
    </location>
</feature>
<dbReference type="EMBL" id="LS483250">
    <property type="protein sequence ID" value="SQD79764.1"/>
    <property type="molecule type" value="Genomic_DNA"/>
</dbReference>
<dbReference type="InterPro" id="IPR051533">
    <property type="entry name" value="WaaL-like"/>
</dbReference>
<proteinExistence type="predicted"/>
<evidence type="ECO:0000256" key="4">
    <source>
        <dbReference type="ARBA" id="ARBA00023136"/>
    </source>
</evidence>
<keyword evidence="3 5" id="KW-1133">Transmembrane helix</keyword>
<dbReference type="OrthoDB" id="9783389at2"/>
<feature type="transmembrane region" description="Helical" evidence="5">
    <location>
        <begin position="341"/>
        <end position="365"/>
    </location>
</feature>
<evidence type="ECO:0000256" key="1">
    <source>
        <dbReference type="ARBA" id="ARBA00004141"/>
    </source>
</evidence>
<feature type="transmembrane region" description="Helical" evidence="5">
    <location>
        <begin position="5"/>
        <end position="27"/>
    </location>
</feature>
<dbReference type="PANTHER" id="PTHR37422:SF13">
    <property type="entry name" value="LIPOPOLYSACCHARIDE BIOSYNTHESIS PROTEIN PA4999-RELATED"/>
    <property type="match status" value="1"/>
</dbReference>
<name>A0A330LS20_9GAMM</name>
<dbReference type="Pfam" id="PF04932">
    <property type="entry name" value="Wzy_C"/>
    <property type="match status" value="1"/>
</dbReference>
<dbReference type="KEGG" id="mya:MORIYA_3309"/>
<dbReference type="PANTHER" id="PTHR37422">
    <property type="entry name" value="TEICHURONIC ACID BIOSYNTHESIS PROTEIN TUAE"/>
    <property type="match status" value="1"/>
</dbReference>
<feature type="transmembrane region" description="Helical" evidence="5">
    <location>
        <begin position="230"/>
        <end position="249"/>
    </location>
</feature>
<feature type="transmembrane region" description="Helical" evidence="5">
    <location>
        <begin position="33"/>
        <end position="50"/>
    </location>
</feature>
<feature type="transmembrane region" description="Helical" evidence="5">
    <location>
        <begin position="116"/>
        <end position="135"/>
    </location>
</feature>
<keyword evidence="2 5" id="KW-0812">Transmembrane</keyword>
<evidence type="ECO:0000256" key="2">
    <source>
        <dbReference type="ARBA" id="ARBA00022692"/>
    </source>
</evidence>
<feature type="domain" description="O-antigen ligase-related" evidence="6">
    <location>
        <begin position="214"/>
        <end position="355"/>
    </location>
</feature>
<keyword evidence="4 5" id="KW-0472">Membrane</keyword>
<feature type="transmembrane region" description="Helical" evidence="5">
    <location>
        <begin position="377"/>
        <end position="395"/>
    </location>
</feature>
<feature type="transmembrane region" description="Helical" evidence="5">
    <location>
        <begin position="199"/>
        <end position="224"/>
    </location>
</feature>
<gene>
    <name evidence="7" type="ORF">MORIYA_3309</name>
</gene>
<evidence type="ECO:0000313" key="7">
    <source>
        <dbReference type="EMBL" id="SQD79764.1"/>
    </source>
</evidence>
<evidence type="ECO:0000256" key="3">
    <source>
        <dbReference type="ARBA" id="ARBA00022989"/>
    </source>
</evidence>
<feature type="transmembrane region" description="Helical" evidence="5">
    <location>
        <begin position="165"/>
        <end position="187"/>
    </location>
</feature>
<feature type="transmembrane region" description="Helical" evidence="5">
    <location>
        <begin position="89"/>
        <end position="109"/>
    </location>
</feature>
<sequence length="434" mass="48422">MQKFIFYNICAVIFYAPIPLGANRIWASSSIEFWVFAIFIVHLMTVVKCDKPLLPPRYSLPVLIPLTVTCVWLLLQILAGLSLDPAATQLMLLKTLALTLLAWLIFCYVTDKKTVYQFALALFLAGVYQGIYASWLNLSVGSSSPVFGIPYGNRANGTFVYQNQLANYLALTLSIGIGILISQLSYDHSRSRLRDRIRALANILLSAKMVIRLGLIIMFIGLILTRSRMGNSAFFMALATVSLLALFIYNHPPKNLKLLIISFFVLDLILIGSIFGVEKVRQRLVETSLASETRDEVVRDALPMIQDQPIFGSGGGSFYSSFPRYHPEVYSGFYDHAHNDYIQFAVELGLPITLMLGGMMLYCLLLSVRTIKTRRTPLFQGIAFGSCIAILHMLLHSTVDFSLQSPAIAVMFVSILSLSLIVGRLNTRSYSQNL</sequence>
<protein>
    <recommendedName>
        <fullName evidence="6">O-antigen ligase-related domain-containing protein</fullName>
    </recommendedName>
</protein>
<evidence type="ECO:0000256" key="5">
    <source>
        <dbReference type="SAM" id="Phobius"/>
    </source>
</evidence>
<dbReference type="RefSeq" id="WP_112716638.1">
    <property type="nucleotide sequence ID" value="NZ_LS483250.1"/>
</dbReference>
<feature type="transmembrane region" description="Helical" evidence="5">
    <location>
        <begin position="62"/>
        <end position="83"/>
    </location>
</feature>
<organism evidence="7 8">
    <name type="scientific">Moritella yayanosii</name>
    <dbReference type="NCBI Taxonomy" id="69539"/>
    <lineage>
        <taxon>Bacteria</taxon>
        <taxon>Pseudomonadati</taxon>
        <taxon>Pseudomonadota</taxon>
        <taxon>Gammaproteobacteria</taxon>
        <taxon>Alteromonadales</taxon>
        <taxon>Moritellaceae</taxon>
        <taxon>Moritella</taxon>
    </lineage>
</organism>
<dbReference type="AlphaFoldDB" id="A0A330LS20"/>
<comment type="subcellular location">
    <subcellularLocation>
        <location evidence="1">Membrane</location>
        <topology evidence="1">Multi-pass membrane protein</topology>
    </subcellularLocation>
</comment>
<dbReference type="GO" id="GO:0016020">
    <property type="term" value="C:membrane"/>
    <property type="evidence" value="ECO:0007669"/>
    <property type="project" value="UniProtKB-SubCell"/>
</dbReference>
<feature type="transmembrane region" description="Helical" evidence="5">
    <location>
        <begin position="407"/>
        <end position="425"/>
    </location>
</feature>
<keyword evidence="8" id="KW-1185">Reference proteome</keyword>
<evidence type="ECO:0000313" key="8">
    <source>
        <dbReference type="Proteomes" id="UP000250163"/>
    </source>
</evidence>
<dbReference type="Proteomes" id="UP000250163">
    <property type="component" value="Chromosome MORIYA"/>
</dbReference>
<evidence type="ECO:0000259" key="6">
    <source>
        <dbReference type="Pfam" id="PF04932"/>
    </source>
</evidence>